<accession>A9VQ55</accession>
<dbReference type="InterPro" id="IPR007046">
    <property type="entry name" value="RNA_pol_sigma_54_core-bd"/>
</dbReference>
<dbReference type="PROSITE" id="PS00718">
    <property type="entry name" value="SIGMA54_2"/>
    <property type="match status" value="1"/>
</dbReference>
<evidence type="ECO:0000313" key="12">
    <source>
        <dbReference type="Proteomes" id="UP000002154"/>
    </source>
</evidence>
<dbReference type="GO" id="GO:0016779">
    <property type="term" value="F:nucleotidyltransferase activity"/>
    <property type="evidence" value="ECO:0007669"/>
    <property type="project" value="UniProtKB-KW"/>
</dbReference>
<evidence type="ECO:0000259" key="9">
    <source>
        <dbReference type="Pfam" id="PF04552"/>
    </source>
</evidence>
<dbReference type="Pfam" id="PF00309">
    <property type="entry name" value="Sigma54_AID"/>
    <property type="match status" value="1"/>
</dbReference>
<evidence type="ECO:0000313" key="11">
    <source>
        <dbReference type="EMBL" id="ABY46082.1"/>
    </source>
</evidence>
<evidence type="ECO:0000256" key="8">
    <source>
        <dbReference type="ARBA" id="ARBA00023163"/>
    </source>
</evidence>
<evidence type="ECO:0000256" key="6">
    <source>
        <dbReference type="ARBA" id="ARBA00023082"/>
    </source>
</evidence>
<dbReference type="AlphaFoldDB" id="A9VQ55"/>
<dbReference type="Gene3D" id="1.10.10.1330">
    <property type="entry name" value="RNA polymerase sigma-54 factor, core-binding domain"/>
    <property type="match status" value="1"/>
</dbReference>
<comment type="similarity">
    <text evidence="1">Belongs to the sigma-54 factor family.</text>
</comment>
<dbReference type="eggNOG" id="COG1508">
    <property type="taxonomic scope" value="Bacteria"/>
</dbReference>
<evidence type="ECO:0000256" key="1">
    <source>
        <dbReference type="ARBA" id="ARBA00008798"/>
    </source>
</evidence>
<feature type="domain" description="RNA polymerase sigma factor 54 core-binding" evidence="10">
    <location>
        <begin position="97"/>
        <end position="280"/>
    </location>
</feature>
<keyword evidence="8" id="KW-0804">Transcription</keyword>
<evidence type="ECO:0000256" key="7">
    <source>
        <dbReference type="ARBA" id="ARBA00023125"/>
    </source>
</evidence>
<dbReference type="PRINTS" id="PR00045">
    <property type="entry name" value="SIGMA54FCT"/>
</dbReference>
<keyword evidence="7" id="KW-0238">DNA-binding</keyword>
<gene>
    <name evidence="11" type="ordered locus">BcerKBAB4_4934</name>
</gene>
<evidence type="ECO:0000256" key="2">
    <source>
        <dbReference type="ARBA" id="ARBA00022478"/>
    </source>
</evidence>
<dbReference type="InterPro" id="IPR007634">
    <property type="entry name" value="RNA_pol_sigma_54_DNA-bd"/>
</dbReference>
<evidence type="ECO:0000259" key="10">
    <source>
        <dbReference type="Pfam" id="PF04963"/>
    </source>
</evidence>
<keyword evidence="4" id="KW-0548">Nucleotidyltransferase</keyword>
<dbReference type="Pfam" id="PF04552">
    <property type="entry name" value="Sigma54_DBD"/>
    <property type="match status" value="1"/>
</dbReference>
<dbReference type="EMBL" id="CP000903">
    <property type="protein sequence ID" value="ABY46082.1"/>
    <property type="molecule type" value="Genomic_DNA"/>
</dbReference>
<dbReference type="FunFam" id="1.10.10.60:FF:000463">
    <property type="entry name" value="RNA polymerase sigma-54 factor"/>
    <property type="match status" value="1"/>
</dbReference>
<reference evidence="11 12" key="1">
    <citation type="journal article" date="2008" name="Chem. Biol. Interact.">
        <title>Extending the Bacillus cereus group genomics to putative food-borne pathogens of different toxicity.</title>
        <authorList>
            <person name="Lapidus A."/>
            <person name="Goltsman E."/>
            <person name="Auger S."/>
            <person name="Galleron N."/>
            <person name="Segurens B."/>
            <person name="Dossat C."/>
            <person name="Land M.L."/>
            <person name="Broussolle V."/>
            <person name="Brillard J."/>
            <person name="Guinebretiere M.H."/>
            <person name="Sanchis V."/>
            <person name="Nguen-The C."/>
            <person name="Lereclus D."/>
            <person name="Richardson P."/>
            <person name="Wincker P."/>
            <person name="Weissenbach J."/>
            <person name="Ehrlich S.D."/>
            <person name="Sorokin A."/>
        </authorList>
    </citation>
    <scope>NUCLEOTIDE SEQUENCE [LARGE SCALE GENOMIC DNA]</scope>
    <source>
        <strain evidence="11 12">KBAB4</strain>
    </source>
</reference>
<sequence>MRILLLPNLLYNRNKGEISLKASLLQEQSLRLAMTQELRQAITMLQYNVQELSEFLYEQSLENPLIELGGFEREKKKSSNTSKSTRKQVENQMEIYSVDSTTIQQHLLNQLQYYKIDEEERKAASFIIMNMDGNGYLQETNEELSELLSAPIDVVDCSVELVQSLEPAGVGARNIQECLSIQLKRLQRRNGLAEEIIDDHFNYFVKKDWRKLVQVLKCTNEELQDAVNCITSLQPKPGLAFSSDKPLYIVPDMAVKKDGDHLVLQMNERNMPRIEIHSEYSALLNNSESEVASYVSEKYQHVQWIMRSLKQRKQTLLQVMNIIMEKQHDFFWGGPEYLKPLALKEVAEELGVHESTISRATRNKYVQTPYGLFEMKSFFSNSISTTEDEAVSTKRVKQFIQTLVGAENKKKPLSDQKISKLLEEEHEIVISRRTVAKYREQMHIPASSLRKTIG</sequence>
<dbReference type="Gene3D" id="1.10.10.60">
    <property type="entry name" value="Homeodomain-like"/>
    <property type="match status" value="1"/>
</dbReference>
<proteinExistence type="inferred from homology"/>
<keyword evidence="5" id="KW-0805">Transcription regulation</keyword>
<evidence type="ECO:0000256" key="3">
    <source>
        <dbReference type="ARBA" id="ARBA00022679"/>
    </source>
</evidence>
<dbReference type="Pfam" id="PF04963">
    <property type="entry name" value="Sigma54_CBD"/>
    <property type="match status" value="1"/>
</dbReference>
<feature type="domain" description="RNA polymerase sigma factor 54 DNA-binding" evidence="9">
    <location>
        <begin position="293"/>
        <end position="451"/>
    </location>
</feature>
<protein>
    <submittedName>
        <fullName evidence="11">RNA polymerase, sigma 54 subunit, RpoN</fullName>
    </submittedName>
</protein>
<dbReference type="PANTHER" id="PTHR32248:SF4">
    <property type="entry name" value="RNA POLYMERASE SIGMA-54 FACTOR"/>
    <property type="match status" value="1"/>
</dbReference>
<dbReference type="HOGENOM" id="CLU_020569_1_1_9"/>
<dbReference type="GO" id="GO:0016987">
    <property type="term" value="F:sigma factor activity"/>
    <property type="evidence" value="ECO:0007669"/>
    <property type="project" value="UniProtKB-KW"/>
</dbReference>
<name>A9VQ55_BACMK</name>
<dbReference type="PANTHER" id="PTHR32248">
    <property type="entry name" value="RNA POLYMERASE SIGMA-54 FACTOR"/>
    <property type="match status" value="1"/>
</dbReference>
<dbReference type="GO" id="GO:0006352">
    <property type="term" value="P:DNA-templated transcription initiation"/>
    <property type="evidence" value="ECO:0007669"/>
    <property type="project" value="InterPro"/>
</dbReference>
<keyword evidence="6" id="KW-0731">Sigma factor</keyword>
<dbReference type="InterPro" id="IPR038709">
    <property type="entry name" value="RpoN_core-bd_sf"/>
</dbReference>
<dbReference type="PROSITE" id="PS50044">
    <property type="entry name" value="SIGMA54_3"/>
    <property type="match status" value="1"/>
</dbReference>
<dbReference type="Proteomes" id="UP000002154">
    <property type="component" value="Chromosome"/>
</dbReference>
<dbReference type="GO" id="GO:0003677">
    <property type="term" value="F:DNA binding"/>
    <property type="evidence" value="ECO:0007669"/>
    <property type="project" value="UniProtKB-KW"/>
</dbReference>
<dbReference type="InterPro" id="IPR000394">
    <property type="entry name" value="RNA_pol_sigma_54"/>
</dbReference>
<dbReference type="GO" id="GO:0001216">
    <property type="term" value="F:DNA-binding transcription activator activity"/>
    <property type="evidence" value="ECO:0007669"/>
    <property type="project" value="InterPro"/>
</dbReference>
<dbReference type="PROSITE" id="PS00717">
    <property type="entry name" value="SIGMA54_1"/>
    <property type="match status" value="1"/>
</dbReference>
<dbReference type="GO" id="GO:0000428">
    <property type="term" value="C:DNA-directed RNA polymerase complex"/>
    <property type="evidence" value="ECO:0007669"/>
    <property type="project" value="UniProtKB-KW"/>
</dbReference>
<evidence type="ECO:0000256" key="4">
    <source>
        <dbReference type="ARBA" id="ARBA00022695"/>
    </source>
</evidence>
<organism evidence="11 12">
    <name type="scientific">Bacillus mycoides (strain KBAB4)</name>
    <name type="common">Bacillus weihenstephanensis</name>
    <dbReference type="NCBI Taxonomy" id="315730"/>
    <lineage>
        <taxon>Bacteria</taxon>
        <taxon>Bacillati</taxon>
        <taxon>Bacillota</taxon>
        <taxon>Bacilli</taxon>
        <taxon>Bacillales</taxon>
        <taxon>Bacillaceae</taxon>
        <taxon>Bacillus</taxon>
        <taxon>Bacillus cereus group</taxon>
    </lineage>
</organism>
<keyword evidence="3" id="KW-0808">Transferase</keyword>
<evidence type="ECO:0000256" key="5">
    <source>
        <dbReference type="ARBA" id="ARBA00023015"/>
    </source>
</evidence>
<dbReference type="PIRSF" id="PIRSF000774">
    <property type="entry name" value="RpoN"/>
    <property type="match status" value="1"/>
</dbReference>
<dbReference type="KEGG" id="bwe:BcerKBAB4_4934"/>
<dbReference type="NCBIfam" id="TIGR02395">
    <property type="entry name" value="rpoN_sigma"/>
    <property type="match status" value="1"/>
</dbReference>
<keyword evidence="2" id="KW-0240">DNA-directed RNA polymerase</keyword>